<accession>A0A098EKV3</accession>
<dbReference type="EMBL" id="CCXS01000001">
    <property type="protein sequence ID" value="CEG21806.1"/>
    <property type="molecule type" value="Genomic_DNA"/>
</dbReference>
<dbReference type="OrthoDB" id="2452082at2"/>
<reference evidence="2 3" key="1">
    <citation type="submission" date="2014-09" db="EMBL/GenBank/DDBJ databases">
        <authorList>
            <person name="Urmite Genomes Urmite Genomes"/>
        </authorList>
    </citation>
    <scope>NUCLEOTIDE SEQUENCE [LARGE SCALE GENOMIC DNA]</scope>
    <source>
        <strain evidence="2 3">ES2</strain>
    </source>
</reference>
<sequence length="240" mass="27617">MEHPIRSAFSFFGQKYERLLLLVLFIQLPIILLQFFASNYILAITPTNGALFGFGDIYSAFIVFILFFFTLVPFVYFWHFEEIGHDRPLRQAFFQFALKGFHYFVFSVVAGLLVTIGFALFVLPGVILLAIFVMAPVIAIIDNQSVWSSIRESGRIFKRQHWKVILLIFCFGVGEFIISAIVQALVLDITNSFLAIAICHIFLNTLFLPLFYLILASFVLKWKEELSLFSIDHQDMAMQD</sequence>
<feature type="transmembrane region" description="Helical" evidence="1">
    <location>
        <begin position="100"/>
        <end position="120"/>
    </location>
</feature>
<dbReference type="STRING" id="1499687.BN1080_00724"/>
<name>A0A098EKV3_9BACL</name>
<proteinExistence type="predicted"/>
<protein>
    <recommendedName>
        <fullName evidence="4">Membrane domain of glycerophosphoryl diester phosphodiesterase</fullName>
    </recommendedName>
</protein>
<feature type="transmembrane region" description="Helical" evidence="1">
    <location>
        <begin position="193"/>
        <end position="220"/>
    </location>
</feature>
<feature type="transmembrane region" description="Helical" evidence="1">
    <location>
        <begin position="57"/>
        <end position="79"/>
    </location>
</feature>
<feature type="transmembrane region" description="Helical" evidence="1">
    <location>
        <begin position="126"/>
        <end position="143"/>
    </location>
</feature>
<evidence type="ECO:0000313" key="2">
    <source>
        <dbReference type="EMBL" id="CEG21806.1"/>
    </source>
</evidence>
<dbReference type="AlphaFoldDB" id="A0A098EKV3"/>
<feature type="transmembrane region" description="Helical" evidence="1">
    <location>
        <begin position="164"/>
        <end position="187"/>
    </location>
</feature>
<keyword evidence="1" id="KW-0812">Transmembrane</keyword>
<evidence type="ECO:0008006" key="4">
    <source>
        <dbReference type="Google" id="ProtNLM"/>
    </source>
</evidence>
<evidence type="ECO:0000256" key="1">
    <source>
        <dbReference type="SAM" id="Phobius"/>
    </source>
</evidence>
<gene>
    <name evidence="2" type="ORF">BN1080_00724</name>
</gene>
<organism evidence="2 3">
    <name type="scientific">Planococcus massiliensis</name>
    <dbReference type="NCBI Taxonomy" id="1499687"/>
    <lineage>
        <taxon>Bacteria</taxon>
        <taxon>Bacillati</taxon>
        <taxon>Bacillota</taxon>
        <taxon>Bacilli</taxon>
        <taxon>Bacillales</taxon>
        <taxon>Caryophanaceae</taxon>
        <taxon>Planococcus</taxon>
    </lineage>
</organism>
<evidence type="ECO:0000313" key="3">
    <source>
        <dbReference type="Proteomes" id="UP000043699"/>
    </source>
</evidence>
<dbReference type="RefSeq" id="WP_052650562.1">
    <property type="nucleotide sequence ID" value="NZ_CCXS01000001.1"/>
</dbReference>
<feature type="transmembrane region" description="Helical" evidence="1">
    <location>
        <begin position="20"/>
        <end position="37"/>
    </location>
</feature>
<keyword evidence="1" id="KW-0472">Membrane</keyword>
<keyword evidence="1" id="KW-1133">Transmembrane helix</keyword>
<dbReference type="Proteomes" id="UP000043699">
    <property type="component" value="Unassembled WGS sequence"/>
</dbReference>
<keyword evidence="3" id="KW-1185">Reference proteome</keyword>